<feature type="transmembrane region" description="Helical" evidence="1">
    <location>
        <begin position="160"/>
        <end position="178"/>
    </location>
</feature>
<comment type="caution">
    <text evidence="2">The sequence shown here is derived from an EMBL/GenBank/DDBJ whole genome shotgun (WGS) entry which is preliminary data.</text>
</comment>
<accession>A0ABW9A481</accession>
<keyword evidence="1" id="KW-0472">Membrane</keyword>
<keyword evidence="1" id="KW-1133">Transmembrane helix</keyword>
<feature type="transmembrane region" description="Helical" evidence="1">
    <location>
        <begin position="115"/>
        <end position="139"/>
    </location>
</feature>
<evidence type="ECO:0000313" key="2">
    <source>
        <dbReference type="EMBL" id="MFL9923039.1"/>
    </source>
</evidence>
<organism evidence="2 3">
    <name type="scientific">Herbaspirillum lusitanum</name>
    <dbReference type="NCBI Taxonomy" id="213312"/>
    <lineage>
        <taxon>Bacteria</taxon>
        <taxon>Pseudomonadati</taxon>
        <taxon>Pseudomonadota</taxon>
        <taxon>Betaproteobacteria</taxon>
        <taxon>Burkholderiales</taxon>
        <taxon>Oxalobacteraceae</taxon>
        <taxon>Herbaspirillum</taxon>
    </lineage>
</organism>
<dbReference type="Pfam" id="PF04403">
    <property type="entry name" value="PqiA"/>
    <property type="match status" value="1"/>
</dbReference>
<proteinExistence type="predicted"/>
<reference evidence="2 3" key="1">
    <citation type="journal article" date="2024" name="Chem. Sci.">
        <title>Discovery of megapolipeptins by genome mining of a Burkholderiales bacteria collection.</title>
        <authorList>
            <person name="Paulo B.S."/>
            <person name="Recchia M.J.J."/>
            <person name="Lee S."/>
            <person name="Fergusson C.H."/>
            <person name="Romanowski S.B."/>
            <person name="Hernandez A."/>
            <person name="Krull N."/>
            <person name="Liu D.Y."/>
            <person name="Cavanagh H."/>
            <person name="Bos A."/>
            <person name="Gray C.A."/>
            <person name="Murphy B.T."/>
            <person name="Linington R.G."/>
            <person name="Eustaquio A.S."/>
        </authorList>
    </citation>
    <scope>NUCLEOTIDE SEQUENCE [LARGE SCALE GENOMIC DNA]</scope>
    <source>
        <strain evidence="2 3">RL21-008-BIB-A</strain>
    </source>
</reference>
<feature type="transmembrane region" description="Helical" evidence="1">
    <location>
        <begin position="67"/>
        <end position="87"/>
    </location>
</feature>
<keyword evidence="3" id="KW-1185">Reference proteome</keyword>
<keyword evidence="1" id="KW-0812">Transmembrane</keyword>
<name>A0ABW9A481_9BURK</name>
<dbReference type="InterPro" id="IPR007498">
    <property type="entry name" value="PqiA-like"/>
</dbReference>
<gene>
    <name evidence="2" type="ORF">PQR62_02090</name>
</gene>
<dbReference type="EMBL" id="JAQQFM010000001">
    <property type="protein sequence ID" value="MFL9923039.1"/>
    <property type="molecule type" value="Genomic_DNA"/>
</dbReference>
<evidence type="ECO:0000256" key="1">
    <source>
        <dbReference type="SAM" id="Phobius"/>
    </source>
</evidence>
<protein>
    <submittedName>
        <fullName evidence="2">Paraquat-inducible protein A</fullName>
    </submittedName>
</protein>
<dbReference type="Proteomes" id="UP001629246">
    <property type="component" value="Unassembled WGS sequence"/>
</dbReference>
<dbReference type="RefSeq" id="WP_408154278.1">
    <property type="nucleotide sequence ID" value="NZ_JAQQFM010000001.1"/>
</dbReference>
<evidence type="ECO:0000313" key="3">
    <source>
        <dbReference type="Proteomes" id="UP001629246"/>
    </source>
</evidence>
<sequence>MKTRPYTLVRREAADVRTAEAERTDLIACEYCDAVHQRAALALREHASCLRCGSPLYRESSAARRRMLPLVIAALILFCLSNLYPIAEINIKGMRAETTLWGAISKLYAGQMAPIAVLMFVTTILFPLAELLMMLYLLLGTRQYRLPWGFRHVAHALHRIRPWGMIEVYMLGMLVTLTKLSSMAEVVPGIALWSFGLLVLVLAAMLSFDPRDLWQQVRPGSDKPA</sequence>
<feature type="transmembrane region" description="Helical" evidence="1">
    <location>
        <begin position="190"/>
        <end position="208"/>
    </location>
</feature>